<dbReference type="InterPro" id="IPR026847">
    <property type="entry name" value="VPS13"/>
</dbReference>
<comment type="caution">
    <text evidence="7">The sequence shown here is derived from an EMBL/GenBank/DDBJ whole genome shotgun (WGS) entry which is preliminary data.</text>
</comment>
<evidence type="ECO:0000256" key="1">
    <source>
        <dbReference type="ARBA" id="ARBA00006545"/>
    </source>
</evidence>
<comment type="similarity">
    <text evidence="1">Belongs to the VPS13 family.</text>
</comment>
<keyword evidence="3" id="KW-0445">Lipid transport</keyword>
<keyword evidence="2" id="KW-0813">Transport</keyword>
<evidence type="ECO:0000256" key="2">
    <source>
        <dbReference type="ARBA" id="ARBA00022448"/>
    </source>
</evidence>
<dbReference type="InterPro" id="IPR026854">
    <property type="entry name" value="VPS13_N"/>
</dbReference>
<organism evidence="7 8">
    <name type="scientific">Drosophila rubida</name>
    <dbReference type="NCBI Taxonomy" id="30044"/>
    <lineage>
        <taxon>Eukaryota</taxon>
        <taxon>Metazoa</taxon>
        <taxon>Ecdysozoa</taxon>
        <taxon>Arthropoda</taxon>
        <taxon>Hexapoda</taxon>
        <taxon>Insecta</taxon>
        <taxon>Pterygota</taxon>
        <taxon>Neoptera</taxon>
        <taxon>Endopterygota</taxon>
        <taxon>Diptera</taxon>
        <taxon>Brachycera</taxon>
        <taxon>Muscomorpha</taxon>
        <taxon>Ephydroidea</taxon>
        <taxon>Drosophilidae</taxon>
        <taxon>Drosophila</taxon>
    </lineage>
</organism>
<keyword evidence="8" id="KW-1185">Reference proteome</keyword>
<feature type="compositionally biased region" description="Polar residues" evidence="4">
    <location>
        <begin position="1456"/>
        <end position="1469"/>
    </location>
</feature>
<gene>
    <name evidence="7" type="ORF">KR093_011624</name>
</gene>
<protein>
    <recommendedName>
        <fullName evidence="9">Vacuolar protein sorting-associated protein 13D</fullName>
    </recommendedName>
</protein>
<evidence type="ECO:0000313" key="8">
    <source>
        <dbReference type="Proteomes" id="UP001200034"/>
    </source>
</evidence>
<dbReference type="GO" id="GO:0006623">
    <property type="term" value="P:protein targeting to vacuole"/>
    <property type="evidence" value="ECO:0007669"/>
    <property type="project" value="TreeGrafter"/>
</dbReference>
<name>A0AAD4K2K7_9MUSC</name>
<dbReference type="InterPro" id="IPR009543">
    <property type="entry name" value="VPS13_VAB"/>
</dbReference>
<evidence type="ECO:0000256" key="4">
    <source>
        <dbReference type="SAM" id="MobiDB-lite"/>
    </source>
</evidence>
<feature type="region of interest" description="Disordered" evidence="4">
    <location>
        <begin position="713"/>
        <end position="740"/>
    </location>
</feature>
<evidence type="ECO:0008006" key="9">
    <source>
        <dbReference type="Google" id="ProtNLM"/>
    </source>
</evidence>
<proteinExistence type="inferred from homology"/>
<dbReference type="Pfam" id="PF25036">
    <property type="entry name" value="VPS13_VAB"/>
    <property type="match status" value="1"/>
</dbReference>
<reference evidence="7" key="1">
    <citation type="journal article" date="2021" name="Mol. Ecol. Resour.">
        <title>Phylogenomic analyses of the genus Drosophila reveals genomic signals of climate adaptation.</title>
        <authorList>
            <person name="Li F."/>
            <person name="Rane R.V."/>
            <person name="Luria V."/>
            <person name="Xiong Z."/>
            <person name="Chen J."/>
            <person name="Li Z."/>
            <person name="Catullo R.A."/>
            <person name="Griffin P.C."/>
            <person name="Schiffer M."/>
            <person name="Pearce S."/>
            <person name="Lee S.F."/>
            <person name="McElroy K."/>
            <person name="Stocker A."/>
            <person name="Shirriffs J."/>
            <person name="Cockerell F."/>
            <person name="Coppin C."/>
            <person name="Sgro C.M."/>
            <person name="Karger A."/>
            <person name="Cain J.W."/>
            <person name="Weber J.A."/>
            <person name="Santpere G."/>
            <person name="Kirschner M.W."/>
            <person name="Hoffmann A.A."/>
            <person name="Oakeshott J.G."/>
            <person name="Zhang G."/>
        </authorList>
    </citation>
    <scope>NUCLEOTIDE SEQUENCE</scope>
    <source>
        <strain evidence="7">BGI-SZ-2011g</strain>
    </source>
</reference>
<feature type="compositionally biased region" description="Low complexity" evidence="4">
    <location>
        <begin position="730"/>
        <end position="740"/>
    </location>
</feature>
<dbReference type="GO" id="GO:0006869">
    <property type="term" value="P:lipid transport"/>
    <property type="evidence" value="ECO:0007669"/>
    <property type="project" value="UniProtKB-KW"/>
</dbReference>
<dbReference type="GO" id="GO:0045053">
    <property type="term" value="P:protein retention in Golgi apparatus"/>
    <property type="evidence" value="ECO:0007669"/>
    <property type="project" value="TreeGrafter"/>
</dbReference>
<feature type="region of interest" description="Disordered" evidence="4">
    <location>
        <begin position="1449"/>
        <end position="1469"/>
    </location>
</feature>
<dbReference type="EMBL" id="JAJJHW010002585">
    <property type="protein sequence ID" value="KAH8372445.1"/>
    <property type="molecule type" value="Genomic_DNA"/>
</dbReference>
<dbReference type="PANTHER" id="PTHR16166:SF141">
    <property type="entry name" value="INTERMEMBRANE LIPID TRANSFER PROTEIN VPS13D"/>
    <property type="match status" value="1"/>
</dbReference>
<dbReference type="PANTHER" id="PTHR16166">
    <property type="entry name" value="VACUOLAR PROTEIN SORTING-ASSOCIATED PROTEIN VPS13"/>
    <property type="match status" value="1"/>
</dbReference>
<accession>A0AAD4K2K7</accession>
<dbReference type="Pfam" id="PF12624">
    <property type="entry name" value="VPS13_N"/>
    <property type="match status" value="1"/>
</dbReference>
<dbReference type="CDD" id="cd23453">
    <property type="entry name" value="beta-trefoil_Ricin_VPS13D"/>
    <property type="match status" value="1"/>
</dbReference>
<dbReference type="PROSITE" id="PS50231">
    <property type="entry name" value="RICIN_B_LECTIN"/>
    <property type="match status" value="1"/>
</dbReference>
<evidence type="ECO:0000259" key="6">
    <source>
        <dbReference type="Pfam" id="PF25036"/>
    </source>
</evidence>
<feature type="domain" description="Vacuolar protein sorting-associated protein 13 VPS13 adaptor binding" evidence="6">
    <location>
        <begin position="2592"/>
        <end position="3147"/>
    </location>
</feature>
<dbReference type="GO" id="GO:0007005">
    <property type="term" value="P:mitochondrion organization"/>
    <property type="evidence" value="ECO:0007669"/>
    <property type="project" value="TreeGrafter"/>
</dbReference>
<evidence type="ECO:0000313" key="7">
    <source>
        <dbReference type="EMBL" id="KAH8372445.1"/>
    </source>
</evidence>
<evidence type="ECO:0000256" key="3">
    <source>
        <dbReference type="ARBA" id="ARBA00023055"/>
    </source>
</evidence>
<feature type="domain" description="Chorein N-terminal" evidence="5">
    <location>
        <begin position="1"/>
        <end position="1714"/>
    </location>
</feature>
<evidence type="ECO:0000259" key="5">
    <source>
        <dbReference type="Pfam" id="PF12624"/>
    </source>
</evidence>
<sequence>MLRDLITWVLNTYLGKYLENLNSAQLSVALLSGEVELENIPIRKDALRSFGLPIEVSSGSIGKIKLQVPVRQFRTSPWCISVEGLFCVVCPKDFENWDEAKEKLLDLEYKQSVLDTAEANWRSEKGKQVESYYFSSYNNWLKYGTNMATNIIDNIELKINDVHFRYEDIVDVGNSRIAAGIRIGSLTAQTCDSNWTSGSNKTINNDINYKIVELKELALYWDTLHDDIKCQKFSNQELLVHMNPTCQLRPHEFIIKPISATARWKREKSPQVIRSKEKPRVSCDLQVPEVIIVLSKGQHVQIQDKLAGIQQIKDISQFRLKRPAFSIMENPRAWWKYVLVCHGRELKSKDEKYLTLKENLRYMRISQAVILNPNENLSTEDKEFKSYIEGERPVAELIILRRICFEKTFTKGLAIKSYNATGKGMLFHWFPNWMGWYGTNTATNTEQDETLQHLEDDILVALEHSLQSQSNLKCDTVFGYFTIELLKGIVILQTEDVGKSEKNACMEMQFNNLSSFLQLNPLFTSYVIGISLGEVYLLDKTNNGSKHCYLIKPQTERSTSTHQSEMRITTASANKQDPLFQLQYENDDQLQYRLLIKSKSLDLIYNPDALDWCLKFFTKSNNVLPIIENKYETGKENNFLNSWNQLLLGNEPNRKSWTFEIEVFAPRIIFLENYKINNSLMVLMDFGKFQLVKTDFQKKSTIFTTKTAETYTTDSNGDEEETYLTPCSTPPGSEKSGSESPTIHENFFRDVMNKNSQLETVLQSKFYNTYTINFTNLQVLVCKYQERWEASLKSSSNFHLIDKFNITLTIKQRIVFTSDPEYPSFTLFGTCPMILIHGNEERIKHFLNIVYPITNSSRFRDKKIQKPESKLLADNYNVNGSHLVVQFAIGQLIIEMQSKEKSIAELQIIGARAGIITMGGKSTITMSVHGLLLVDAIQSFGPDFELLVASHRNVGMDSYSGSLKHSTACSPVTPSSPDPADYHRPTSPHIIKKAVQNIQSESTDNYEETELNALINIDIVIIAPNANNANYVHTTKISFNSLEIIANQETILELLNFAERIFHGQPIRKNISHDIPKEPNLQLTEPEESQSRNHSEIIFDFFRLNVLILYTTKLDRYDVARKVGTLTISEAKINISMQSSLNIIGSLGGIQIIDITPQGIRHQRILSIGKDPESEYNRQSMLSKLSNEIYLNNSDEDKSEEIEALSFTTQWSNNTAISLQLRMASVSYTHNPRFLHDFNFCITSFKQSLREFLTSIGNKATDIAKELVQQIKDVNAQTKPALFNKSNEEITRISLDVIINSPIIVLPMSNDSKEVFIANLGKLCCRNDINEPLENMQNDVIVKYIIEVTNINLFSLNINEQNEDWAFALPIASRLYANKQNAFPILHDTAISLKLNLGYGDVGVEERRIQTLSVEGSMVETLKVTLYRKQYKNILNSIKNATNFSDGNENIKPKIQNPNTTNSVDSNSDGQRLSTIVKFSVPVLEINLQNESHEPLVNVTFKDFFVKHRIKGNDEHVKVILNSVLMEDLKSDVSSPFRNMVTSLNLENSYRKNGQSSSSCPDLPSFCSKQKSISTSVPSNLCEYIKLKNNQKELKSKLCSSKDISNQKKHNLVIYRSHTRRLPQQTSDAKFERQNSIEFNCLNLTICVDRWYTIFDFFGLIADTEKPHHLIERKDIVPESLSEFCSTLNVSIRSLNFNLTRNEAVLTKINVSNATFSIIQEAAFKAVEGCLGSISVYDLTKFGCIYKERFLTSGSEALNFVYKRKLTDLDPLNKINADAVLWINMSSVHYIHTKRFIVELHLFIKELLQLQTPVIRKLKRHNVDRDRGEQSSKIKLCIQAASPIIVLPSCYNSNHVLIAYLGQFTLKNSFHFANDECIISKKGITPNPDEILDVMRIDLVNINFFSAERNVQKLETNYDKEIFINIANTIFIKGSPIFKESCYLNVQVERNLTTASTRVCPDISVKGTFSRLNATLNIQTYKLIRGLLANNMGENIDDVHSNTLSNNFSSMETFSALNLFTKSEDSVRVLTLLSISILLEDVSILLVLNTNTMPDFVLEPLACIHFIRSQLEIDMFSDGAQDIDLISSNILIVDERPSEGKHNANVFRNILQPSKKATPPKHSAQVEIHCRKRVNLTKYTIMLNDMRVIGILDFLDHLKKFLEEDSLPVMPMNPKSNQPMQLDQVAAQAVEASVVEYIINVTDSEIILVEQCNRLDSNAIILKSTTVISYKPTNSCVPLSININHLEIFSCTLDAEDESALSIIDPFTLNIELRNNCLNIVVQKQLSIRLSYIDMKLFLRMISMIPNQTSTPQNVLSKSNSEFEKIAPLLAMGFEITNCWYAMELNNWKLNDAALWLSQQKRNTAQNPALELKTVILDANCISVCVIDDCMDADVPLLEISLTKVLLKYKFQGSAIEADKLSTNNSAEGDLDTEVALNYYNRRLSGWEPLAEIWQCAAKWKYKRLNFDKRKRFEIFVNSKQLLKINITSTLIELIHMVVKNWTSDFHSLDNVKNSNFRQRSPYVPFALQNLTGSALLFKPIYAQLGDLTCSELHQLEIIKNWITVEPNEIKTFDFSQKSKLRHIDSHLLNLHQILVQIHGWTLIGPISVDKVGVYFRTTILDSHYEKKTRIIFDISLMGSAQKLIKVMSPLRVINKLDHEVYLKKVLNKNQVDAMSAVSTIAPNDQQCVPLKFIDASLYISHVPSDGKKSTNNADADYVGFSNDEIAWKHCGNDGVQNLYTCYDINKSALYTLIRINREVYPNKEKTMPVHAITLMSPLMLKNMLCCDLIFNINGCSLGRINAFQSKNIYNINICESFLLSITLDNFLVSGQLKIPTNLDGIVEPKLKLIDGKKRELHLHISIHCLKGKGIEIYISAPIWIINKTGLPLIFKQEGATNIGAGQFEEHETARQVSPLMFSFSDQEGSPSLEVRLGNSLGANNQWCKSFSLIKHITHRELRTEGGPGCYTIGISVRRGRGFYSSTTFVTMSPRFHLYNKSGHQLQFAQKCNVMQNEYTKSSHIISAPIDCNFQFNWANWDREPLICVRMADVECCCWSKGIPISDEKSLYINIRNEWCEMFFLRLEIISRDATLILLFTDARNLPPPIRIDNFSEVVVNFSQKGSRPIWSTPVRPQSSLSYVLDDPLGSQILLLEAPGGNINEFPVDLPNASRSLTYSNFIYIAFHNTFDQFKRDGDKPDEKYQQLVLGVYDKKVIIMEKNSGDRSQLWLMNSNGQLEHEGSTPPLQSNEGSAVRLVLDLEKPPNPTEFTPLVVRTPNKQRVTTQTWRFENGRLMCHANMCVQSPGKSGLRPGTQAVLGRIKHSSKSSDTIPTHQYLVAQKLRPGSGQLEISSKMDGPIRTVQICDIKLKPNEIILAPDLLWTHASFNNRQIMDKAKPQAVLEFQINLELPKGIGISIITLKPCEEIVYISLDNIIADISDSALEKSIDLNISYIQVDNQLMDATSHVTLHTTIPTTEDVQKNALLLKVKMLPSPNKNALIFQYLILDVKPCNMYLEEKLILKIAAFLGYGRENKHNSFLPTDYEDFVKKSLENDMRRYYFESFRIEPTQVRLSALTSSKLPDELQNTKKALGLTLIKFEDALIELDYFSDKYHFETIDIYLRAIKKHYINQMKWHAASILGSVDFLGNPMGFANDLSEGVSGLIFEGSVKSLVKNVTHGISNSTAKLTETLSDSLGKVVLDDHDNETRQRILELQSNTSGGHLAAGIKGFGFGLLGGVTSIVRHTYDGAQADGVPGFLSGLGKGLVGTVTKPIIGMLDLASETASAVRETSRDTQRTSPNRKRLPRCITGAPGGLLPSYSSRQSKGQQYLYLINRKNFAEKIIFYEPNIWSDKEARLRLLVSTECVRVFSLCDGNPTVMFECHLSEILSCHHLTTNTATTSTASKTSSSYYIEISINLPKIARPRIRCRTDDCAEAVSRCINYAKSVFDERELSLIKYY</sequence>
<dbReference type="Proteomes" id="UP001200034">
    <property type="component" value="Unassembled WGS sequence"/>
</dbReference>